<evidence type="ECO:0000256" key="3">
    <source>
        <dbReference type="ARBA" id="ARBA00023212"/>
    </source>
</evidence>
<evidence type="ECO:0000256" key="5">
    <source>
        <dbReference type="SAM" id="MobiDB-lite"/>
    </source>
</evidence>
<evidence type="ECO:0000313" key="8">
    <source>
        <dbReference type="Proteomes" id="UP001186944"/>
    </source>
</evidence>
<dbReference type="PANTHER" id="PTHR28625:SF1">
    <property type="entry name" value="PROTEIN PHOSPHATASE 1 REGULATORY SUBUNIT 35"/>
    <property type="match status" value="1"/>
</dbReference>
<feature type="region of interest" description="Disordered" evidence="5">
    <location>
        <begin position="265"/>
        <end position="291"/>
    </location>
</feature>
<organism evidence="7 8">
    <name type="scientific">Pinctada imbricata</name>
    <name type="common">Atlantic pearl-oyster</name>
    <name type="synonym">Pinctada martensii</name>
    <dbReference type="NCBI Taxonomy" id="66713"/>
    <lineage>
        <taxon>Eukaryota</taxon>
        <taxon>Metazoa</taxon>
        <taxon>Spiralia</taxon>
        <taxon>Lophotrochozoa</taxon>
        <taxon>Mollusca</taxon>
        <taxon>Bivalvia</taxon>
        <taxon>Autobranchia</taxon>
        <taxon>Pteriomorphia</taxon>
        <taxon>Pterioida</taxon>
        <taxon>Pterioidea</taxon>
        <taxon>Pteriidae</taxon>
        <taxon>Pinctada</taxon>
    </lineage>
</organism>
<reference evidence="7" key="1">
    <citation type="submission" date="2019-08" db="EMBL/GenBank/DDBJ databases">
        <title>The improved chromosome-level genome for the pearl oyster Pinctada fucata martensii using PacBio sequencing and Hi-C.</title>
        <authorList>
            <person name="Zheng Z."/>
        </authorList>
    </citation>
    <scope>NUCLEOTIDE SEQUENCE</scope>
    <source>
        <strain evidence="7">ZZ-2019</strain>
        <tissue evidence="7">Adductor muscle</tissue>
    </source>
</reference>
<dbReference type="GO" id="GO:1903724">
    <property type="term" value="P:positive regulation of centriole elongation"/>
    <property type="evidence" value="ECO:0007669"/>
    <property type="project" value="TreeGrafter"/>
</dbReference>
<evidence type="ECO:0000256" key="4">
    <source>
        <dbReference type="ARBA" id="ARBA00029452"/>
    </source>
</evidence>
<dbReference type="InterPro" id="IPR033590">
    <property type="entry name" value="PPP1R35"/>
</dbReference>
<keyword evidence="3" id="KW-0206">Cytoskeleton</keyword>
<dbReference type="PANTHER" id="PTHR28625">
    <property type="entry name" value="PROTEIN PHOSPHATASE 1 REGULATORY SUBUNIT 35"/>
    <property type="match status" value="1"/>
</dbReference>
<feature type="domain" description="Protein phosphatase 1 regulatory subunit 35 C-terminal" evidence="6">
    <location>
        <begin position="338"/>
        <end position="476"/>
    </location>
</feature>
<dbReference type="InterPro" id="IPR029135">
    <property type="entry name" value="PPP1R35_C"/>
</dbReference>
<feature type="region of interest" description="Disordered" evidence="5">
    <location>
        <begin position="83"/>
        <end position="119"/>
    </location>
</feature>
<evidence type="ECO:0000256" key="2">
    <source>
        <dbReference type="ARBA" id="ARBA00022490"/>
    </source>
</evidence>
<comment type="subcellular location">
    <subcellularLocation>
        <location evidence="1">Cytoplasm</location>
        <location evidence="1">Cytoskeleton</location>
        <location evidence="1">Microtubule organizing center</location>
        <location evidence="1">Centrosome</location>
        <location evidence="1">Centriole</location>
    </subcellularLocation>
</comment>
<evidence type="ECO:0000259" key="6">
    <source>
        <dbReference type="Pfam" id="PF15503"/>
    </source>
</evidence>
<evidence type="ECO:0000313" key="7">
    <source>
        <dbReference type="EMBL" id="KAK3105305.1"/>
    </source>
</evidence>
<gene>
    <name evidence="7" type="ORF">FSP39_021979</name>
</gene>
<comment type="caution">
    <text evidence="7">The sequence shown here is derived from an EMBL/GenBank/DDBJ whole genome shotgun (WGS) entry which is preliminary data.</text>
</comment>
<dbReference type="GO" id="GO:0045724">
    <property type="term" value="P:positive regulation of cilium assembly"/>
    <property type="evidence" value="ECO:0007669"/>
    <property type="project" value="TreeGrafter"/>
</dbReference>
<name>A0AA88YI37_PINIB</name>
<protein>
    <recommendedName>
        <fullName evidence="6">Protein phosphatase 1 regulatory subunit 35 C-terminal domain-containing protein</fullName>
    </recommendedName>
</protein>
<feature type="compositionally biased region" description="Basic and acidic residues" evidence="5">
    <location>
        <begin position="277"/>
        <end position="288"/>
    </location>
</feature>
<comment type="similarity">
    <text evidence="4">Belongs to the PPP1R35 family.</text>
</comment>
<evidence type="ECO:0000256" key="1">
    <source>
        <dbReference type="ARBA" id="ARBA00004114"/>
    </source>
</evidence>
<sequence length="489" mass="55308">MATHLVCQPTEPLAHYYQNDASPSKLGHGAVSQYELLNYGNKSHTQFPPPGWDHSQSSEDSLPLCQAPVPTWKITGNLIGPDPQLCITPEKPSNQRQDRKTGARPQPAEKPAYPSSFDPHLCVTPEKEIAAKLLSKSHLHNFSNGNDRDEKLSKQKVRFEVSNSELSSSCNLSEGEDSFMKARKSKVYQPTNYTEDENVLESKQSKSSETRFVKKQGKYISKSVLDHKEPIVVNESVSAYEPVLPTRIQQTQNVKEKVIDVSSKTKVDKKMQKKKKLEGATESKRPEKPNVMIKSKPDRKVRVTRETREKPSLEDYDFPFAENGEGEALESEHVFLRPEYNSALRMRKEIDSLKDSNVDVVTALEKKLRLSEGTTSNIREKAASKVNAGESHYGGLISLDIPVEDIRLEAEKARVKKVKYTKPKPQESKSNEPDLMEFFTPDLQKEYPELSTPGLQAPSEMLTTASPLVAFDLYRHNRVWENTSYFKKC</sequence>
<dbReference type="Pfam" id="PF15503">
    <property type="entry name" value="PPP1R35_C"/>
    <property type="match status" value="1"/>
</dbReference>
<proteinExistence type="inferred from homology"/>
<keyword evidence="2" id="KW-0963">Cytoplasm</keyword>
<dbReference type="AlphaFoldDB" id="A0AA88YI37"/>
<dbReference type="EMBL" id="VSWD01000004">
    <property type="protein sequence ID" value="KAK3105305.1"/>
    <property type="molecule type" value="Genomic_DNA"/>
</dbReference>
<dbReference type="Proteomes" id="UP001186944">
    <property type="component" value="Unassembled WGS sequence"/>
</dbReference>
<accession>A0AA88YI37</accession>
<dbReference type="GO" id="GO:0019902">
    <property type="term" value="F:phosphatase binding"/>
    <property type="evidence" value="ECO:0007669"/>
    <property type="project" value="InterPro"/>
</dbReference>
<keyword evidence="8" id="KW-1185">Reference proteome</keyword>
<dbReference type="GO" id="GO:0005814">
    <property type="term" value="C:centriole"/>
    <property type="evidence" value="ECO:0007669"/>
    <property type="project" value="UniProtKB-SubCell"/>
</dbReference>